<gene>
    <name evidence="2" type="ORF">AAFF_G00406770</name>
</gene>
<accession>A0AAD7SC89</accession>
<keyword evidence="1" id="KW-1133">Transmembrane helix</keyword>
<dbReference type="AlphaFoldDB" id="A0AAD7SC89"/>
<evidence type="ECO:0000256" key="1">
    <source>
        <dbReference type="SAM" id="Phobius"/>
    </source>
</evidence>
<keyword evidence="1" id="KW-0472">Membrane</keyword>
<keyword evidence="3" id="KW-1185">Reference proteome</keyword>
<comment type="caution">
    <text evidence="2">The sequence shown here is derived from an EMBL/GenBank/DDBJ whole genome shotgun (WGS) entry which is preliminary data.</text>
</comment>
<feature type="transmembrane region" description="Helical" evidence="1">
    <location>
        <begin position="301"/>
        <end position="322"/>
    </location>
</feature>
<evidence type="ECO:0000313" key="3">
    <source>
        <dbReference type="Proteomes" id="UP001221898"/>
    </source>
</evidence>
<protein>
    <submittedName>
        <fullName evidence="2">Uncharacterized protein</fullName>
    </submittedName>
</protein>
<organism evidence="2 3">
    <name type="scientific">Aldrovandia affinis</name>
    <dbReference type="NCBI Taxonomy" id="143900"/>
    <lineage>
        <taxon>Eukaryota</taxon>
        <taxon>Metazoa</taxon>
        <taxon>Chordata</taxon>
        <taxon>Craniata</taxon>
        <taxon>Vertebrata</taxon>
        <taxon>Euteleostomi</taxon>
        <taxon>Actinopterygii</taxon>
        <taxon>Neopterygii</taxon>
        <taxon>Teleostei</taxon>
        <taxon>Notacanthiformes</taxon>
        <taxon>Halosauridae</taxon>
        <taxon>Aldrovandia</taxon>
    </lineage>
</organism>
<dbReference type="EMBL" id="JAINUG010000080">
    <property type="protein sequence ID" value="KAJ8399947.1"/>
    <property type="molecule type" value="Genomic_DNA"/>
</dbReference>
<sequence>MRGKKMVSVEVGNREVVVHESWLADISDACIIGLDLLAHWGATVDIANARLSIGATTLALHATPKRKHRRETESKNKKEAWKTWKKLLRVQCQFSVYHVEMIENGFHGNLRHWMRWGFHTLAIVYMYLTVWFPRGNANFPYNEVLLEVEEYLPADYLFKIPPLDRICDKKSENYLQVKWTLKCLIQREDKTNSNKKKYFVSNIRELFDRLNHCQVKDLSKERCHISGKTQYANVSLFKQKCSEAYDTSNDFIKCDCPYSTTAVTTTAVWATTFTQVTEDAPLSLTTLPPHSSENKGTSEKIMFPTIGVMAIVIVVLIFIHLYQWNRRPKKTQCSYQLQTNLELENQQKVNEDLLQNEQAV</sequence>
<name>A0AAD7SC89_9TELE</name>
<evidence type="ECO:0000313" key="2">
    <source>
        <dbReference type="EMBL" id="KAJ8399947.1"/>
    </source>
</evidence>
<reference evidence="2" key="1">
    <citation type="journal article" date="2023" name="Science">
        <title>Genome structures resolve the early diversification of teleost fishes.</title>
        <authorList>
            <person name="Parey E."/>
            <person name="Louis A."/>
            <person name="Montfort J."/>
            <person name="Bouchez O."/>
            <person name="Roques C."/>
            <person name="Iampietro C."/>
            <person name="Lluch J."/>
            <person name="Castinel A."/>
            <person name="Donnadieu C."/>
            <person name="Desvignes T."/>
            <person name="Floi Bucao C."/>
            <person name="Jouanno E."/>
            <person name="Wen M."/>
            <person name="Mejri S."/>
            <person name="Dirks R."/>
            <person name="Jansen H."/>
            <person name="Henkel C."/>
            <person name="Chen W.J."/>
            <person name="Zahm M."/>
            <person name="Cabau C."/>
            <person name="Klopp C."/>
            <person name="Thompson A.W."/>
            <person name="Robinson-Rechavi M."/>
            <person name="Braasch I."/>
            <person name="Lecointre G."/>
            <person name="Bobe J."/>
            <person name="Postlethwait J.H."/>
            <person name="Berthelot C."/>
            <person name="Roest Crollius H."/>
            <person name="Guiguen Y."/>
        </authorList>
    </citation>
    <scope>NUCLEOTIDE SEQUENCE</scope>
    <source>
        <strain evidence="2">NC1722</strain>
    </source>
</reference>
<dbReference type="Proteomes" id="UP001221898">
    <property type="component" value="Unassembled WGS sequence"/>
</dbReference>
<keyword evidence="1" id="KW-0812">Transmembrane</keyword>
<proteinExistence type="predicted"/>